<dbReference type="Gene3D" id="1.10.238.10">
    <property type="entry name" value="EF-hand"/>
    <property type="match status" value="1"/>
</dbReference>
<sequence>MGTYKCCIFFTRRFALGDTSTPEDVRALFSLYAGGSPYMLADDLRRYLAAWGGADGEVPEQIIDRILQDRSRTPRFGRPALTVDDFLHFLFSEDLNPPLRYSKE</sequence>
<proteinExistence type="predicted"/>
<dbReference type="EMBL" id="CM007647">
    <property type="protein sequence ID" value="ONL96904.1"/>
    <property type="molecule type" value="Genomic_DNA"/>
</dbReference>
<accession>A0A1D6JZ63</accession>
<dbReference type="SUPFAM" id="SSF47473">
    <property type="entry name" value="EF-hand"/>
    <property type="match status" value="1"/>
</dbReference>
<protein>
    <submittedName>
        <fullName evidence="1">Phosphoinositide phospholipase C 4</fullName>
    </submittedName>
</protein>
<gene>
    <name evidence="1" type="ORF">ZEAMMB73_Zm00001d028746</name>
</gene>
<reference evidence="1" key="1">
    <citation type="submission" date="2015-12" db="EMBL/GenBank/DDBJ databases">
        <title>Update maize B73 reference genome by single molecule sequencing technologies.</title>
        <authorList>
            <consortium name="Maize Genome Sequencing Project"/>
            <person name="Ware D."/>
        </authorList>
    </citation>
    <scope>NUCLEOTIDE SEQUENCE [LARGE SCALE GENOMIC DNA]</scope>
    <source>
        <tissue evidence="1">Seedling</tissue>
    </source>
</reference>
<name>A0A1D6JZ63_MAIZE</name>
<evidence type="ECO:0000313" key="1">
    <source>
        <dbReference type="EMBL" id="ONL96904.1"/>
    </source>
</evidence>
<organism evidence="1">
    <name type="scientific">Zea mays</name>
    <name type="common">Maize</name>
    <dbReference type="NCBI Taxonomy" id="4577"/>
    <lineage>
        <taxon>Eukaryota</taxon>
        <taxon>Viridiplantae</taxon>
        <taxon>Streptophyta</taxon>
        <taxon>Embryophyta</taxon>
        <taxon>Tracheophyta</taxon>
        <taxon>Spermatophyta</taxon>
        <taxon>Magnoliopsida</taxon>
        <taxon>Liliopsida</taxon>
        <taxon>Poales</taxon>
        <taxon>Poaceae</taxon>
        <taxon>PACMAD clade</taxon>
        <taxon>Panicoideae</taxon>
        <taxon>Andropogonodae</taxon>
        <taxon>Andropogoneae</taxon>
        <taxon>Tripsacinae</taxon>
        <taxon>Zea</taxon>
    </lineage>
</organism>
<dbReference type="InterPro" id="IPR011992">
    <property type="entry name" value="EF-hand-dom_pair"/>
</dbReference>
<dbReference type="AlphaFoldDB" id="A0A1D6JZ63"/>